<dbReference type="Proteomes" id="UP001176468">
    <property type="component" value="Unassembled WGS sequence"/>
</dbReference>
<dbReference type="EMBL" id="JAUQSZ010000014">
    <property type="protein sequence ID" value="MDO7844167.1"/>
    <property type="molecule type" value="Genomic_DNA"/>
</dbReference>
<evidence type="ECO:0000313" key="2">
    <source>
        <dbReference type="Proteomes" id="UP001176468"/>
    </source>
</evidence>
<evidence type="ECO:0000313" key="1">
    <source>
        <dbReference type="EMBL" id="MDO7844167.1"/>
    </source>
</evidence>
<keyword evidence="2" id="KW-1185">Reference proteome</keyword>
<accession>A0ABT9A2T9</accession>
<dbReference type="RefSeq" id="WP_304562625.1">
    <property type="nucleotide sequence ID" value="NZ_JAUQSZ010000014.1"/>
</dbReference>
<sequence length="64" mass="7109">MATQIWIYPALIAVLGQNRRPSFAEMRNFVRRARREAAAAGGSDVACREKVRRLIEAALKAPSP</sequence>
<comment type="caution">
    <text evidence="1">The sequence shown here is derived from an EMBL/GenBank/DDBJ whole genome shotgun (WGS) entry which is preliminary data.</text>
</comment>
<organism evidence="1 2">
    <name type="scientific">Sphingomonas immobilis</name>
    <dbReference type="NCBI Taxonomy" id="3063997"/>
    <lineage>
        <taxon>Bacteria</taxon>
        <taxon>Pseudomonadati</taxon>
        <taxon>Pseudomonadota</taxon>
        <taxon>Alphaproteobacteria</taxon>
        <taxon>Sphingomonadales</taxon>
        <taxon>Sphingomonadaceae</taxon>
        <taxon>Sphingomonas</taxon>
    </lineage>
</organism>
<gene>
    <name evidence="1" type="ORF">Q5H94_17705</name>
</gene>
<reference evidence="1" key="1">
    <citation type="submission" date="2023-07" db="EMBL/GenBank/DDBJ databases">
        <authorList>
            <person name="Kim M.K."/>
        </authorList>
    </citation>
    <scope>NUCLEOTIDE SEQUENCE</scope>
    <source>
        <strain evidence="1">CA1-15</strain>
    </source>
</reference>
<proteinExistence type="predicted"/>
<name>A0ABT9A2T9_9SPHN</name>
<protein>
    <submittedName>
        <fullName evidence="1">Uncharacterized protein</fullName>
    </submittedName>
</protein>